<evidence type="ECO:0000256" key="2">
    <source>
        <dbReference type="ARBA" id="ARBA00022485"/>
    </source>
</evidence>
<dbReference type="HOGENOM" id="CLU_009273_3_2_9"/>
<dbReference type="PATRIC" id="fig|742743.3.peg.351"/>
<evidence type="ECO:0000259" key="8">
    <source>
        <dbReference type="PROSITE" id="PS51918"/>
    </source>
</evidence>
<keyword evidence="6" id="KW-0411">Iron-sulfur</keyword>
<comment type="cofactor">
    <cofactor evidence="1">
        <name>[4Fe-4S] cluster</name>
        <dbReference type="ChEBI" id="CHEBI:49883"/>
    </cofactor>
</comment>
<evidence type="ECO:0000256" key="1">
    <source>
        <dbReference type="ARBA" id="ARBA00001966"/>
    </source>
</evidence>
<dbReference type="InterPro" id="IPR007197">
    <property type="entry name" value="rSAM"/>
</dbReference>
<dbReference type="SFLD" id="SFLDS00029">
    <property type="entry name" value="Radical_SAM"/>
    <property type="match status" value="1"/>
</dbReference>
<dbReference type="Proteomes" id="UP000003277">
    <property type="component" value="Unassembled WGS sequence"/>
</dbReference>
<dbReference type="SFLD" id="SFLDG01386">
    <property type="entry name" value="main_SPASM_domain-containing"/>
    <property type="match status" value="1"/>
</dbReference>
<dbReference type="PROSITE" id="PS51918">
    <property type="entry name" value="RADICAL_SAM"/>
    <property type="match status" value="1"/>
</dbReference>
<keyword evidence="3" id="KW-0949">S-adenosyl-L-methionine</keyword>
<evidence type="ECO:0000313" key="9">
    <source>
        <dbReference type="EMBL" id="EHO63770.1"/>
    </source>
</evidence>
<dbReference type="GO" id="GO:0016491">
    <property type="term" value="F:oxidoreductase activity"/>
    <property type="evidence" value="ECO:0007669"/>
    <property type="project" value="InterPro"/>
</dbReference>
<dbReference type="Pfam" id="PF04055">
    <property type="entry name" value="Radical_SAM"/>
    <property type="match status" value="1"/>
</dbReference>
<gene>
    <name evidence="9" type="ORF">HMPREF9453_00341</name>
</gene>
<dbReference type="CDD" id="cd01335">
    <property type="entry name" value="Radical_SAM"/>
    <property type="match status" value="1"/>
</dbReference>
<comment type="similarity">
    <text evidence="7">Belongs to the radical SAM superfamily. Anaerobic sulfatase-maturating enzyme family.</text>
</comment>
<feature type="domain" description="Radical SAM core" evidence="8">
    <location>
        <begin position="2"/>
        <end position="223"/>
    </location>
</feature>
<dbReference type="PANTHER" id="PTHR43273">
    <property type="entry name" value="ANAEROBIC SULFATASE-MATURATING ENZYME HOMOLOG ASLB-RELATED"/>
    <property type="match status" value="1"/>
</dbReference>
<keyword evidence="2" id="KW-0004">4Fe-4S</keyword>
<keyword evidence="10" id="KW-1185">Reference proteome</keyword>
<proteinExistence type="inferred from homology"/>
<dbReference type="SFLD" id="SFLDG01067">
    <property type="entry name" value="SPASM/twitch_domain_containing"/>
    <property type="match status" value="1"/>
</dbReference>
<dbReference type="Gene3D" id="3.20.20.70">
    <property type="entry name" value="Aldolase class I"/>
    <property type="match status" value="1"/>
</dbReference>
<keyword evidence="4" id="KW-0479">Metal-binding</keyword>
<dbReference type="GO" id="GO:0046872">
    <property type="term" value="F:metal ion binding"/>
    <property type="evidence" value="ECO:0007669"/>
    <property type="project" value="UniProtKB-KW"/>
</dbReference>
<sequence>MNSIPPIRMLVLTLTGRCNFSCRYCYASDVDAVDMDEETAVEAVMMAGASGERFLLQFSGGEPLLRFPLIRKLVHVVEENHFNAQMQIQTNGSLLTRDIGRFLYDHGVGIGISCDGRPSVMDRTRPVKDGSSSSKAAARGFRHLAEEGIGTGITCVVTDDMVNDLPGIADMAHFYGNVHQVGFDILREQGRGESLHEPSARDMEKALEAVYNRMAMLEKVTGRHIHFTQEDRVAHLYGGGNHEFPQCYAMNGEAAFVDVHGVIYACSSLMGRETYRLGTVKTGRDPDKVREVGAFIKKAMSPCRSCEYFPLCGGGCFSRWLDKEGRVRPSDAECAMKKFFIRKYLEKNR</sequence>
<dbReference type="PROSITE" id="PS01305">
    <property type="entry name" value="MOAA_NIFB_PQQE"/>
    <property type="match status" value="1"/>
</dbReference>
<evidence type="ECO:0000256" key="4">
    <source>
        <dbReference type="ARBA" id="ARBA00022723"/>
    </source>
</evidence>
<dbReference type="EMBL" id="ADLT01000009">
    <property type="protein sequence ID" value="EHO63770.1"/>
    <property type="molecule type" value="Genomic_DNA"/>
</dbReference>
<evidence type="ECO:0000313" key="10">
    <source>
        <dbReference type="Proteomes" id="UP000003277"/>
    </source>
</evidence>
<evidence type="ECO:0000256" key="7">
    <source>
        <dbReference type="ARBA" id="ARBA00023601"/>
    </source>
</evidence>
<dbReference type="InterPro" id="IPR013785">
    <property type="entry name" value="Aldolase_TIM"/>
</dbReference>
<dbReference type="InterPro" id="IPR023885">
    <property type="entry name" value="4Fe4S-binding_SPASM_dom"/>
</dbReference>
<dbReference type="InterPro" id="IPR000385">
    <property type="entry name" value="MoaA_NifB_PqqE_Fe-S-bd_CS"/>
</dbReference>
<dbReference type="AlphaFoldDB" id="H1CYA3"/>
<dbReference type="eggNOG" id="COG0641">
    <property type="taxonomic scope" value="Bacteria"/>
</dbReference>
<dbReference type="RefSeq" id="WP_008858847.1">
    <property type="nucleotide sequence ID" value="NZ_JH591187.1"/>
</dbReference>
<evidence type="ECO:0000256" key="3">
    <source>
        <dbReference type="ARBA" id="ARBA00022691"/>
    </source>
</evidence>
<evidence type="ECO:0000256" key="5">
    <source>
        <dbReference type="ARBA" id="ARBA00023004"/>
    </source>
</evidence>
<dbReference type="GO" id="GO:0051539">
    <property type="term" value="F:4 iron, 4 sulfur cluster binding"/>
    <property type="evidence" value="ECO:0007669"/>
    <property type="project" value="UniProtKB-KW"/>
</dbReference>
<protein>
    <submittedName>
        <fullName evidence="9">Radical SAM additional 4Fe4S-binding domain-containing protein</fullName>
    </submittedName>
</protein>
<dbReference type="InterPro" id="IPR023867">
    <property type="entry name" value="Sulphatase_maturase_rSAM"/>
</dbReference>
<dbReference type="SFLD" id="SFLDG01384">
    <property type="entry name" value="thioether_bond_formation_requi"/>
    <property type="match status" value="1"/>
</dbReference>
<dbReference type="InterPro" id="IPR058240">
    <property type="entry name" value="rSAM_sf"/>
</dbReference>
<dbReference type="OrthoDB" id="9763993at2"/>
<dbReference type="STRING" id="742743.HMPREF9453_00341"/>
<dbReference type="SUPFAM" id="SSF102114">
    <property type="entry name" value="Radical SAM enzymes"/>
    <property type="match status" value="1"/>
</dbReference>
<organism evidence="9 10">
    <name type="scientific">Dialister succinatiphilus YIT 11850</name>
    <dbReference type="NCBI Taxonomy" id="742743"/>
    <lineage>
        <taxon>Bacteria</taxon>
        <taxon>Bacillati</taxon>
        <taxon>Bacillota</taxon>
        <taxon>Negativicutes</taxon>
        <taxon>Veillonellales</taxon>
        <taxon>Veillonellaceae</taxon>
        <taxon>Dialister</taxon>
    </lineage>
</organism>
<dbReference type="PANTHER" id="PTHR43273:SF3">
    <property type="entry name" value="ANAEROBIC SULFATASE-MATURATING ENZYME HOMOLOG ASLB-RELATED"/>
    <property type="match status" value="1"/>
</dbReference>
<name>H1CYA3_9FIRM</name>
<keyword evidence="5" id="KW-0408">Iron</keyword>
<accession>H1CYA3</accession>
<reference evidence="9 10" key="1">
    <citation type="submission" date="2011-11" db="EMBL/GenBank/DDBJ databases">
        <title>The Genome Sequence of Dialister succinatiphilus YIT 11850.</title>
        <authorList>
            <consortium name="The Broad Institute Genome Sequencing Platform"/>
            <person name="Earl A."/>
            <person name="Ward D."/>
            <person name="Feldgarden M."/>
            <person name="Gevers D."/>
            <person name="Morotomi M."/>
            <person name="Young S.K."/>
            <person name="Zeng Q."/>
            <person name="Gargeya S."/>
            <person name="Fitzgerald M."/>
            <person name="Haas B."/>
            <person name="Abouelleil A."/>
            <person name="Alvarado L."/>
            <person name="Arachchi H.M."/>
            <person name="Berlin A."/>
            <person name="Brown A."/>
            <person name="Chapman S.B."/>
            <person name="Dunbar C."/>
            <person name="Gearin G."/>
            <person name="Goldberg J."/>
            <person name="Griggs A."/>
            <person name="Gujja S."/>
            <person name="Heiman D."/>
            <person name="Howarth C."/>
            <person name="Lui A."/>
            <person name="MacDonald P.J.P."/>
            <person name="Montmayeur A."/>
            <person name="Murphy C."/>
            <person name="Neiman D."/>
            <person name="Pearson M."/>
            <person name="Priest M."/>
            <person name="Roberts A."/>
            <person name="Saif S."/>
            <person name="Shea T."/>
            <person name="Sisk P."/>
            <person name="Stolte C."/>
            <person name="Sykes S."/>
            <person name="Wortman J."/>
            <person name="Nusbaum C."/>
            <person name="Birren B."/>
        </authorList>
    </citation>
    <scope>NUCLEOTIDE SEQUENCE [LARGE SCALE GENOMIC DNA]</scope>
    <source>
        <strain evidence="9 10">YIT 11850</strain>
    </source>
</reference>
<evidence type="ECO:0000256" key="6">
    <source>
        <dbReference type="ARBA" id="ARBA00023014"/>
    </source>
</evidence>
<dbReference type="NCBIfam" id="TIGR04085">
    <property type="entry name" value="rSAM_more_4Fe4S"/>
    <property type="match status" value="1"/>
</dbReference>
<comment type="caution">
    <text evidence="9">The sequence shown here is derived from an EMBL/GenBank/DDBJ whole genome shotgun (WGS) entry which is preliminary data.</text>
</comment>